<reference evidence="1 2" key="1">
    <citation type="journal article" date="2019" name="Commun. Biol.">
        <title>The bagworm genome reveals a unique fibroin gene that provides high tensile strength.</title>
        <authorList>
            <person name="Kono N."/>
            <person name="Nakamura H."/>
            <person name="Ohtoshi R."/>
            <person name="Tomita M."/>
            <person name="Numata K."/>
            <person name="Arakawa K."/>
        </authorList>
    </citation>
    <scope>NUCLEOTIDE SEQUENCE [LARGE SCALE GENOMIC DNA]</scope>
</reference>
<dbReference type="OrthoDB" id="121932at2759"/>
<evidence type="ECO:0000313" key="1">
    <source>
        <dbReference type="EMBL" id="GBP35015.1"/>
    </source>
</evidence>
<name>A0A4C1VBN1_EUMVA</name>
<organism evidence="1 2">
    <name type="scientific">Eumeta variegata</name>
    <name type="common">Bagworm moth</name>
    <name type="synonym">Eumeta japonica</name>
    <dbReference type="NCBI Taxonomy" id="151549"/>
    <lineage>
        <taxon>Eukaryota</taxon>
        <taxon>Metazoa</taxon>
        <taxon>Ecdysozoa</taxon>
        <taxon>Arthropoda</taxon>
        <taxon>Hexapoda</taxon>
        <taxon>Insecta</taxon>
        <taxon>Pterygota</taxon>
        <taxon>Neoptera</taxon>
        <taxon>Endopterygota</taxon>
        <taxon>Lepidoptera</taxon>
        <taxon>Glossata</taxon>
        <taxon>Ditrysia</taxon>
        <taxon>Tineoidea</taxon>
        <taxon>Psychidae</taxon>
        <taxon>Oiketicinae</taxon>
        <taxon>Eumeta</taxon>
    </lineage>
</organism>
<keyword evidence="2" id="KW-1185">Reference proteome</keyword>
<comment type="caution">
    <text evidence="1">The sequence shown here is derived from an EMBL/GenBank/DDBJ whole genome shotgun (WGS) entry which is preliminary data.</text>
</comment>
<gene>
    <name evidence="1" type="ORF">EVAR_75216_1</name>
</gene>
<dbReference type="Gene3D" id="2.20.20.160">
    <property type="match status" value="1"/>
</dbReference>
<evidence type="ECO:0000313" key="2">
    <source>
        <dbReference type="Proteomes" id="UP000299102"/>
    </source>
</evidence>
<proteinExistence type="predicted"/>
<sequence>MDDHLRMTFIRSNHKPKQEESERSLPACGPAQACAVRLERYWRPPALVRLCRCARRLSCPAHPLRDEQALELNNRAHFKFCEPVNNWPECALNDTAISIPAEYQTMNPDELEERHNQNKPMQPPKITFHCHCRYPYTWSLDLNSNNSSMHQYNCIELPSCESGDFCGNVRDDLMSLYQSCLCPQKHICVHSGGIDYVNISEILYTGKGKRAYCQRYDDGNDSYEDY</sequence>
<protein>
    <submittedName>
        <fullName evidence="1">Uncharacterized protein</fullName>
    </submittedName>
</protein>
<dbReference type="Proteomes" id="UP000299102">
    <property type="component" value="Unassembled WGS sequence"/>
</dbReference>
<accession>A0A4C1VBN1</accession>
<dbReference type="AlphaFoldDB" id="A0A4C1VBN1"/>
<dbReference type="EMBL" id="BGZK01000298">
    <property type="protein sequence ID" value="GBP35015.1"/>
    <property type="molecule type" value="Genomic_DNA"/>
</dbReference>